<evidence type="ECO:0000313" key="2">
    <source>
        <dbReference type="EMBL" id="RCX18751.1"/>
    </source>
</evidence>
<organism evidence="2 3">
    <name type="scientific">Anaerobacterium chartisolvens</name>
    <dbReference type="NCBI Taxonomy" id="1297424"/>
    <lineage>
        <taxon>Bacteria</taxon>
        <taxon>Bacillati</taxon>
        <taxon>Bacillota</taxon>
        <taxon>Clostridia</taxon>
        <taxon>Eubacteriales</taxon>
        <taxon>Oscillospiraceae</taxon>
        <taxon>Anaerobacterium</taxon>
    </lineage>
</organism>
<dbReference type="RefSeq" id="WP_114296607.1">
    <property type="nucleotide sequence ID" value="NZ_QPJT01000004.1"/>
</dbReference>
<sequence>MWILVLIGAGLLSALVHLLIIGFGGGVSVICEVIVLHQFAVTHGLLGVLGFYINVIKADSTAKSLGWPGGPFQVKYGFSQLGVGVMGILSIWLRGPFWIGTLVTLYMYGISGLWTHTAEVIKSEVKSKTEIANIILDVIYHVVITILLLQVPGVWG</sequence>
<evidence type="ECO:0000256" key="1">
    <source>
        <dbReference type="SAM" id="Phobius"/>
    </source>
</evidence>
<protein>
    <submittedName>
        <fullName evidence="2">Uncharacterized protein</fullName>
    </submittedName>
</protein>
<dbReference type="EMBL" id="QPJT01000004">
    <property type="protein sequence ID" value="RCX18751.1"/>
    <property type="molecule type" value="Genomic_DNA"/>
</dbReference>
<evidence type="ECO:0000313" key="3">
    <source>
        <dbReference type="Proteomes" id="UP000253034"/>
    </source>
</evidence>
<accession>A0A369BBF9</accession>
<comment type="caution">
    <text evidence="2">The sequence shown here is derived from an EMBL/GenBank/DDBJ whole genome shotgun (WGS) entry which is preliminary data.</text>
</comment>
<gene>
    <name evidence="2" type="ORF">DFR58_10420</name>
</gene>
<dbReference type="OrthoDB" id="1911813at2"/>
<dbReference type="Proteomes" id="UP000253034">
    <property type="component" value="Unassembled WGS sequence"/>
</dbReference>
<feature type="transmembrane region" description="Helical" evidence="1">
    <location>
        <begin position="97"/>
        <end position="114"/>
    </location>
</feature>
<keyword evidence="3" id="KW-1185">Reference proteome</keyword>
<keyword evidence="1" id="KW-1133">Transmembrane helix</keyword>
<dbReference type="AlphaFoldDB" id="A0A369BBF9"/>
<feature type="transmembrane region" description="Helical" evidence="1">
    <location>
        <begin position="134"/>
        <end position="155"/>
    </location>
</feature>
<reference evidence="2 3" key="1">
    <citation type="submission" date="2018-07" db="EMBL/GenBank/DDBJ databases">
        <title>Genomic Encyclopedia of Type Strains, Phase IV (KMG-IV): sequencing the most valuable type-strain genomes for metagenomic binning, comparative biology and taxonomic classification.</title>
        <authorList>
            <person name="Goeker M."/>
        </authorList>
    </citation>
    <scope>NUCLEOTIDE SEQUENCE [LARGE SCALE GENOMIC DNA]</scope>
    <source>
        <strain evidence="2 3">DSM 27016</strain>
    </source>
</reference>
<feature type="transmembrane region" description="Helical" evidence="1">
    <location>
        <begin position="34"/>
        <end position="53"/>
    </location>
</feature>
<dbReference type="Pfam" id="PF20589">
    <property type="entry name" value="DUF6790"/>
    <property type="match status" value="1"/>
</dbReference>
<name>A0A369BBF9_9FIRM</name>
<dbReference type="InterPro" id="IPR046740">
    <property type="entry name" value="DUF6790"/>
</dbReference>
<keyword evidence="1" id="KW-0472">Membrane</keyword>
<keyword evidence="1" id="KW-0812">Transmembrane</keyword>
<proteinExistence type="predicted"/>
<feature type="transmembrane region" description="Helical" evidence="1">
    <location>
        <begin position="74"/>
        <end position="91"/>
    </location>
</feature>